<feature type="compositionally biased region" description="Low complexity" evidence="1">
    <location>
        <begin position="38"/>
        <end position="47"/>
    </location>
</feature>
<organism evidence="3 4">
    <name type="scientific">Luteimonas vadosa</name>
    <dbReference type="NCBI Taxonomy" id="1165507"/>
    <lineage>
        <taxon>Bacteria</taxon>
        <taxon>Pseudomonadati</taxon>
        <taxon>Pseudomonadota</taxon>
        <taxon>Gammaproteobacteria</taxon>
        <taxon>Lysobacterales</taxon>
        <taxon>Lysobacteraceae</taxon>
        <taxon>Luteimonas</taxon>
    </lineage>
</organism>
<feature type="region of interest" description="Disordered" evidence="1">
    <location>
        <begin position="26"/>
        <end position="48"/>
    </location>
</feature>
<evidence type="ECO:0000313" key="4">
    <source>
        <dbReference type="Proteomes" id="UP001501323"/>
    </source>
</evidence>
<gene>
    <name evidence="3" type="ORF">GCM10023332_01470</name>
</gene>
<feature type="chain" id="PRO_5045393379" description="Lipoprotein" evidence="2">
    <location>
        <begin position="22"/>
        <end position="185"/>
    </location>
</feature>
<evidence type="ECO:0000256" key="1">
    <source>
        <dbReference type="SAM" id="MobiDB-lite"/>
    </source>
</evidence>
<reference evidence="4" key="1">
    <citation type="journal article" date="2019" name="Int. J. Syst. Evol. Microbiol.">
        <title>The Global Catalogue of Microorganisms (GCM) 10K type strain sequencing project: providing services to taxonomists for standard genome sequencing and annotation.</title>
        <authorList>
            <consortium name="The Broad Institute Genomics Platform"/>
            <consortium name="The Broad Institute Genome Sequencing Center for Infectious Disease"/>
            <person name="Wu L."/>
            <person name="Ma J."/>
        </authorList>
    </citation>
    <scope>NUCLEOTIDE SEQUENCE [LARGE SCALE GENOMIC DNA]</scope>
    <source>
        <strain evidence="4">JCM 18392</strain>
    </source>
</reference>
<keyword evidence="4" id="KW-1185">Reference proteome</keyword>
<accession>A0ABP9DQ81</accession>
<sequence length="185" mass="18875">MNKLKSLGTALALCWLATACTDDGAPAEPAANPPAPASAPTADPAAPVQTPARLSNWETPLESATESPLCYLDAVNGMPATGGAFQVSANAPVVMEGWLSTLDLQAPPEVTIILDGAMDFGISGATGITRDDVAQAYNAPQLARSGFKAELSELAVEPGTYTLLLSHESAGTTVVCKPGLALQVQ</sequence>
<dbReference type="Proteomes" id="UP001501323">
    <property type="component" value="Unassembled WGS sequence"/>
</dbReference>
<dbReference type="EMBL" id="BAABJY010000001">
    <property type="protein sequence ID" value="GAA4854000.1"/>
    <property type="molecule type" value="Genomic_DNA"/>
</dbReference>
<evidence type="ECO:0000313" key="3">
    <source>
        <dbReference type="EMBL" id="GAA4854000.1"/>
    </source>
</evidence>
<comment type="caution">
    <text evidence="3">The sequence shown here is derived from an EMBL/GenBank/DDBJ whole genome shotgun (WGS) entry which is preliminary data.</text>
</comment>
<feature type="signal peptide" evidence="2">
    <location>
        <begin position="1"/>
        <end position="21"/>
    </location>
</feature>
<name>A0ABP9DQ81_9GAMM</name>
<proteinExistence type="predicted"/>
<evidence type="ECO:0000256" key="2">
    <source>
        <dbReference type="SAM" id="SignalP"/>
    </source>
</evidence>
<dbReference type="PROSITE" id="PS51257">
    <property type="entry name" value="PROKAR_LIPOPROTEIN"/>
    <property type="match status" value="1"/>
</dbReference>
<keyword evidence="2" id="KW-0732">Signal</keyword>
<evidence type="ECO:0008006" key="5">
    <source>
        <dbReference type="Google" id="ProtNLM"/>
    </source>
</evidence>
<protein>
    <recommendedName>
        <fullName evidence="5">Lipoprotein</fullName>
    </recommendedName>
</protein>